<feature type="domain" description="Helicase ATP-binding" evidence="9">
    <location>
        <begin position="178"/>
        <end position="443"/>
    </location>
</feature>
<comment type="caution">
    <text evidence="12">The sequence shown here is derived from an EMBL/GenBank/DDBJ whole genome shotgun (WGS) entry which is preliminary data.</text>
</comment>
<dbReference type="CDD" id="cd18787">
    <property type="entry name" value="SF2_C_DEAD"/>
    <property type="match status" value="1"/>
</dbReference>
<dbReference type="InterPro" id="IPR001650">
    <property type="entry name" value="Helicase_C-like"/>
</dbReference>
<keyword evidence="1 6" id="KW-0547">Nucleotide-binding</keyword>
<dbReference type="SMART" id="SM00513">
    <property type="entry name" value="SAP"/>
    <property type="match status" value="1"/>
</dbReference>
<keyword evidence="3 6" id="KW-0347">Helicase</keyword>
<dbReference type="GO" id="GO:0016787">
    <property type="term" value="F:hydrolase activity"/>
    <property type="evidence" value="ECO:0007669"/>
    <property type="project" value="UniProtKB-KW"/>
</dbReference>
<evidence type="ECO:0000256" key="7">
    <source>
        <dbReference type="SAM" id="SignalP"/>
    </source>
</evidence>
<dbReference type="InterPro" id="IPR011545">
    <property type="entry name" value="DEAD/DEAH_box_helicase_dom"/>
</dbReference>
<dbReference type="SMART" id="SM00490">
    <property type="entry name" value="HELICc"/>
    <property type="match status" value="1"/>
</dbReference>
<dbReference type="InterPro" id="IPR050079">
    <property type="entry name" value="DEAD_box_RNA_helicase"/>
</dbReference>
<feature type="short sequence motif" description="Q motif" evidence="5">
    <location>
        <begin position="140"/>
        <end position="169"/>
    </location>
</feature>
<evidence type="ECO:0000313" key="13">
    <source>
        <dbReference type="Proteomes" id="UP000693970"/>
    </source>
</evidence>
<dbReference type="InterPro" id="IPR044742">
    <property type="entry name" value="DEAD/DEAH_RhlB"/>
</dbReference>
<dbReference type="SMART" id="SM00487">
    <property type="entry name" value="DEXDc"/>
    <property type="match status" value="1"/>
</dbReference>
<dbReference type="EMBL" id="JAGRRH010000016">
    <property type="protein sequence ID" value="KAG7354739.1"/>
    <property type="molecule type" value="Genomic_DNA"/>
</dbReference>
<dbReference type="InterPro" id="IPR014014">
    <property type="entry name" value="RNA_helicase_DEAD_Q_motif"/>
</dbReference>
<keyword evidence="7" id="KW-0732">Signal</keyword>
<name>A0A9K3L342_9STRA</name>
<organism evidence="12 13">
    <name type="scientific">Nitzschia inconspicua</name>
    <dbReference type="NCBI Taxonomy" id="303405"/>
    <lineage>
        <taxon>Eukaryota</taxon>
        <taxon>Sar</taxon>
        <taxon>Stramenopiles</taxon>
        <taxon>Ochrophyta</taxon>
        <taxon>Bacillariophyta</taxon>
        <taxon>Bacillariophyceae</taxon>
        <taxon>Bacillariophycidae</taxon>
        <taxon>Bacillariales</taxon>
        <taxon>Bacillariaceae</taxon>
        <taxon>Nitzschia</taxon>
    </lineage>
</organism>
<keyword evidence="2 6" id="KW-0378">Hydrolase</keyword>
<sequence length="752" mass="83425">MRQELLKMMRANRSKGSLAVWTVLLILSTSRCSGFSTSTNTQQRRQPLPVLQMSLSQSSDLQDWTIPKLKEELRMKGLKVSGKKQELIDRLLLASSEEESAVAMDEEFAGSDSTLLSESHDVAAETILISEEENQPLEAISFEDLEIDSAVLTAIRAQAGWDHPTPVQQLTIPKLVHRSGELSPDAFWCEAPTGSGKTAAYAIPLLQNLLQRRKQHYQQQQQMNGKSIRRERISALVLCPTRELAVQIGTVLGQLSSNLKVGNQPKLQTMVLHGGVPYEPQIARLADFSRHGQTLDVLVATPGRLVDVLTYYSEEGGDTSARDASMERRLMQAFDSYGDDVSLEQLQQLGLDSVDDSKLDDGRSHLINLLEGLKYLVLDEADRLLGNGFQDDLDRVMELLPRGKHETDQTIESTSPAIWMFSATFPKSIEPRLDQVLGRLGATKSPIRVQCSNSDRLLSDDIPVSASLQKKLQRSTTVASANNILQVGPASTIQLRTICLEKPARTQALRKLLEEDYKEEWDRVLVFVGTRYAAEHVSRKLRRAGIQASELHGKLDQDARMRRLEDLKRGKIRVLLSTDVASRGIDISGLAAVVNYDLPRSTSDFVHRVGRTGRAGKTGMAVTFITPADEAHMDLIEQRHLATPTDREVLDGFEPNEERWNVQAEGARISTPGATHSVKGLVHDRMFGGIKGRRKSKKDKLREAAARGTAKKSGATVGECTCLRDTIQEGFPQANVSIRSKLEYHTMCCHGT</sequence>
<dbReference type="CDD" id="cd00268">
    <property type="entry name" value="DEADc"/>
    <property type="match status" value="1"/>
</dbReference>
<dbReference type="Pfam" id="PF00271">
    <property type="entry name" value="Helicase_C"/>
    <property type="match status" value="1"/>
</dbReference>
<evidence type="ECO:0000256" key="5">
    <source>
        <dbReference type="PROSITE-ProRule" id="PRU00552"/>
    </source>
</evidence>
<evidence type="ECO:0000259" key="11">
    <source>
        <dbReference type="PROSITE" id="PS51195"/>
    </source>
</evidence>
<dbReference type="PROSITE" id="PS50800">
    <property type="entry name" value="SAP"/>
    <property type="match status" value="1"/>
</dbReference>
<evidence type="ECO:0000256" key="6">
    <source>
        <dbReference type="RuleBase" id="RU000492"/>
    </source>
</evidence>
<dbReference type="GO" id="GO:0005829">
    <property type="term" value="C:cytosol"/>
    <property type="evidence" value="ECO:0007669"/>
    <property type="project" value="TreeGrafter"/>
</dbReference>
<feature type="domain" description="SAP" evidence="8">
    <location>
        <begin position="61"/>
        <end position="95"/>
    </location>
</feature>
<evidence type="ECO:0000256" key="4">
    <source>
        <dbReference type="ARBA" id="ARBA00022840"/>
    </source>
</evidence>
<dbReference type="GO" id="GO:0003724">
    <property type="term" value="F:RNA helicase activity"/>
    <property type="evidence" value="ECO:0007669"/>
    <property type="project" value="InterPro"/>
</dbReference>
<evidence type="ECO:0000256" key="2">
    <source>
        <dbReference type="ARBA" id="ARBA00022801"/>
    </source>
</evidence>
<feature type="signal peptide" evidence="7">
    <location>
        <begin position="1"/>
        <end position="34"/>
    </location>
</feature>
<dbReference type="OrthoDB" id="191498at2759"/>
<reference evidence="12" key="2">
    <citation type="submission" date="2021-04" db="EMBL/GenBank/DDBJ databases">
        <authorList>
            <person name="Podell S."/>
        </authorList>
    </citation>
    <scope>NUCLEOTIDE SEQUENCE</scope>
    <source>
        <strain evidence="12">Hildebrandi</strain>
    </source>
</reference>
<dbReference type="PROSITE" id="PS51192">
    <property type="entry name" value="HELICASE_ATP_BIND_1"/>
    <property type="match status" value="1"/>
</dbReference>
<dbReference type="PROSITE" id="PS51195">
    <property type="entry name" value="Q_MOTIF"/>
    <property type="match status" value="1"/>
</dbReference>
<dbReference type="AlphaFoldDB" id="A0A9K3L342"/>
<keyword evidence="4 6" id="KW-0067">ATP-binding</keyword>
<dbReference type="PANTHER" id="PTHR47959:SF1">
    <property type="entry name" value="ATP-DEPENDENT RNA HELICASE DBPA"/>
    <property type="match status" value="1"/>
</dbReference>
<gene>
    <name evidence="12" type="ORF">IV203_004095</name>
</gene>
<accession>A0A9K3L342</accession>
<dbReference type="InterPro" id="IPR014001">
    <property type="entry name" value="Helicase_ATP-bd"/>
</dbReference>
<dbReference type="Pfam" id="PF02037">
    <property type="entry name" value="SAP"/>
    <property type="match status" value="1"/>
</dbReference>
<dbReference type="Proteomes" id="UP000693970">
    <property type="component" value="Unassembled WGS sequence"/>
</dbReference>
<evidence type="ECO:0000256" key="3">
    <source>
        <dbReference type="ARBA" id="ARBA00022806"/>
    </source>
</evidence>
<evidence type="ECO:0000313" key="12">
    <source>
        <dbReference type="EMBL" id="KAG7354739.1"/>
    </source>
</evidence>
<keyword evidence="13" id="KW-1185">Reference proteome</keyword>
<dbReference type="PANTHER" id="PTHR47959">
    <property type="entry name" value="ATP-DEPENDENT RNA HELICASE RHLE-RELATED"/>
    <property type="match status" value="1"/>
</dbReference>
<feature type="chain" id="PRO_5039931734" evidence="7">
    <location>
        <begin position="35"/>
        <end position="752"/>
    </location>
</feature>
<feature type="domain" description="Helicase C-terminal" evidence="10">
    <location>
        <begin position="504"/>
        <end position="661"/>
    </location>
</feature>
<dbReference type="PROSITE" id="PS00039">
    <property type="entry name" value="DEAD_ATP_HELICASE"/>
    <property type="match status" value="1"/>
</dbReference>
<dbReference type="GO" id="GO:0005524">
    <property type="term" value="F:ATP binding"/>
    <property type="evidence" value="ECO:0007669"/>
    <property type="project" value="UniProtKB-KW"/>
</dbReference>
<dbReference type="Pfam" id="PF00270">
    <property type="entry name" value="DEAD"/>
    <property type="match status" value="2"/>
</dbReference>
<feature type="domain" description="DEAD-box RNA helicase Q" evidence="11">
    <location>
        <begin position="140"/>
        <end position="169"/>
    </location>
</feature>
<comment type="similarity">
    <text evidence="6">Belongs to the DEAD box helicase family.</text>
</comment>
<evidence type="ECO:0000259" key="10">
    <source>
        <dbReference type="PROSITE" id="PS51194"/>
    </source>
</evidence>
<evidence type="ECO:0000259" key="9">
    <source>
        <dbReference type="PROSITE" id="PS51192"/>
    </source>
</evidence>
<dbReference type="GO" id="GO:0003676">
    <property type="term" value="F:nucleic acid binding"/>
    <property type="evidence" value="ECO:0007669"/>
    <property type="project" value="InterPro"/>
</dbReference>
<dbReference type="PROSITE" id="PS51194">
    <property type="entry name" value="HELICASE_CTER"/>
    <property type="match status" value="1"/>
</dbReference>
<evidence type="ECO:0000256" key="1">
    <source>
        <dbReference type="ARBA" id="ARBA00022741"/>
    </source>
</evidence>
<reference evidence="12" key="1">
    <citation type="journal article" date="2021" name="Sci. Rep.">
        <title>Diploid genomic architecture of Nitzschia inconspicua, an elite biomass production diatom.</title>
        <authorList>
            <person name="Oliver A."/>
            <person name="Podell S."/>
            <person name="Pinowska A."/>
            <person name="Traller J.C."/>
            <person name="Smith S.R."/>
            <person name="McClure R."/>
            <person name="Beliaev A."/>
            <person name="Bohutskyi P."/>
            <person name="Hill E.A."/>
            <person name="Rabines A."/>
            <person name="Zheng H."/>
            <person name="Allen L.Z."/>
            <person name="Kuo A."/>
            <person name="Grigoriev I.V."/>
            <person name="Allen A.E."/>
            <person name="Hazlebeck D."/>
            <person name="Allen E.E."/>
        </authorList>
    </citation>
    <scope>NUCLEOTIDE SEQUENCE</scope>
    <source>
        <strain evidence="12">Hildebrandi</strain>
    </source>
</reference>
<proteinExistence type="inferred from homology"/>
<dbReference type="InterPro" id="IPR000629">
    <property type="entry name" value="RNA-helicase_DEAD-box_CS"/>
</dbReference>
<dbReference type="InterPro" id="IPR003034">
    <property type="entry name" value="SAP_dom"/>
</dbReference>
<evidence type="ECO:0000259" key="8">
    <source>
        <dbReference type="PROSITE" id="PS50800"/>
    </source>
</evidence>
<protein>
    <submittedName>
        <fullName evidence="12">ATP-dependent RNA helicase RhlE</fullName>
    </submittedName>
</protein>